<protein>
    <submittedName>
        <fullName evidence="5">NAD(P)-dependent oxidoreductase</fullName>
    </submittedName>
</protein>
<dbReference type="InterPro" id="IPR006115">
    <property type="entry name" value="6PGDH_NADP-bd"/>
</dbReference>
<dbReference type="PANTHER" id="PTHR43060">
    <property type="entry name" value="3-HYDROXYISOBUTYRATE DEHYDROGENASE-LIKE 1, MITOCHONDRIAL-RELATED"/>
    <property type="match status" value="1"/>
</dbReference>
<reference evidence="5 6" key="1">
    <citation type="submission" date="2019-01" db="EMBL/GenBank/DDBJ databases">
        <title>Sphingomonas mucosissima sp. nov. and Sphingomonas desiccabilis sp. nov., from biological soil crusts in the Colorado Plateau, USA.</title>
        <authorList>
            <person name="Zhu D."/>
        </authorList>
    </citation>
    <scope>NUCLEOTIDE SEQUENCE [LARGE SCALE GENOMIC DNA]</scope>
    <source>
        <strain evidence="5 6">CP1D</strain>
    </source>
</reference>
<dbReference type="GO" id="GO:0051287">
    <property type="term" value="F:NAD binding"/>
    <property type="evidence" value="ECO:0007669"/>
    <property type="project" value="InterPro"/>
</dbReference>
<dbReference type="Proteomes" id="UP000292347">
    <property type="component" value="Unassembled WGS sequence"/>
</dbReference>
<dbReference type="InterPro" id="IPR036291">
    <property type="entry name" value="NAD(P)-bd_dom_sf"/>
</dbReference>
<accession>A0A4Q2IWJ1</accession>
<feature type="domain" description="3-hydroxyisobutyrate dehydrogenase-like NAD-binding" evidence="4">
    <location>
        <begin position="165"/>
        <end position="284"/>
    </location>
</feature>
<dbReference type="RefSeq" id="WP_129340756.1">
    <property type="nucleotide sequence ID" value="NZ_JACIDD010000001.1"/>
</dbReference>
<dbReference type="GO" id="GO:0050661">
    <property type="term" value="F:NADP binding"/>
    <property type="evidence" value="ECO:0007669"/>
    <property type="project" value="InterPro"/>
</dbReference>
<evidence type="ECO:0000313" key="5">
    <source>
        <dbReference type="EMBL" id="RXZ34975.1"/>
    </source>
</evidence>
<dbReference type="AlphaFoldDB" id="A0A4Q2IWJ1"/>
<dbReference type="Pfam" id="PF03446">
    <property type="entry name" value="NAD_binding_2"/>
    <property type="match status" value="1"/>
</dbReference>
<dbReference type="SUPFAM" id="SSF51735">
    <property type="entry name" value="NAD(P)-binding Rossmann-fold domains"/>
    <property type="match status" value="1"/>
</dbReference>
<comment type="caution">
    <text evidence="5">The sequence shown here is derived from an EMBL/GenBank/DDBJ whole genome shotgun (WGS) entry which is preliminary data.</text>
</comment>
<dbReference type="InterPro" id="IPR008927">
    <property type="entry name" value="6-PGluconate_DH-like_C_sf"/>
</dbReference>
<evidence type="ECO:0000256" key="2">
    <source>
        <dbReference type="ARBA" id="ARBA00023027"/>
    </source>
</evidence>
<proteinExistence type="predicted"/>
<sequence>MKIAFIGMGVMGAPMAGHLVRAGHEVTVYNRTRAKADAWAEQHGGRVAGSPAEAAEGADAVLACVGNDADLEQVTLGTDGVFAAMRPGALFADHTTVSAAIARRLAGEGEARGLLVLDAPVSGGQAGAEKGALSIMCGGSPEAMAAAEPIFQRYAARIVHVGAAGAGQTTKMVNQICIAGVLGGLSEALRFAQASDLDLAKVFDAISGGAAQSWQMVNRWGTMAEDQFDFGFAIDWMRKDLGLALDEARSNGASLPVSALVDQWYGEVQKMGGGRQDTSALVRRLAK</sequence>
<evidence type="ECO:0000259" key="3">
    <source>
        <dbReference type="Pfam" id="PF03446"/>
    </source>
</evidence>
<keyword evidence="6" id="KW-1185">Reference proteome</keyword>
<evidence type="ECO:0000313" key="6">
    <source>
        <dbReference type="Proteomes" id="UP000292347"/>
    </source>
</evidence>
<keyword evidence="1" id="KW-0560">Oxidoreductase</keyword>
<dbReference type="InterPro" id="IPR013328">
    <property type="entry name" value="6PGD_dom2"/>
</dbReference>
<keyword evidence="2" id="KW-0520">NAD</keyword>
<dbReference type="EMBL" id="SDPT01000001">
    <property type="protein sequence ID" value="RXZ34975.1"/>
    <property type="molecule type" value="Genomic_DNA"/>
</dbReference>
<dbReference type="Gene3D" id="1.10.1040.10">
    <property type="entry name" value="N-(1-d-carboxylethyl)-l-norvaline Dehydrogenase, domain 2"/>
    <property type="match status" value="1"/>
</dbReference>
<dbReference type="InterPro" id="IPR029154">
    <property type="entry name" value="HIBADH-like_NADP-bd"/>
</dbReference>
<organism evidence="5 6">
    <name type="scientific">Sphingomonas desiccabilis</name>
    <dbReference type="NCBI Taxonomy" id="429134"/>
    <lineage>
        <taxon>Bacteria</taxon>
        <taxon>Pseudomonadati</taxon>
        <taxon>Pseudomonadota</taxon>
        <taxon>Alphaproteobacteria</taxon>
        <taxon>Sphingomonadales</taxon>
        <taxon>Sphingomonadaceae</taxon>
        <taxon>Sphingomonas</taxon>
    </lineage>
</organism>
<evidence type="ECO:0000259" key="4">
    <source>
        <dbReference type="Pfam" id="PF14833"/>
    </source>
</evidence>
<dbReference type="Gene3D" id="3.40.50.720">
    <property type="entry name" value="NAD(P)-binding Rossmann-like Domain"/>
    <property type="match status" value="1"/>
</dbReference>
<evidence type="ECO:0000256" key="1">
    <source>
        <dbReference type="ARBA" id="ARBA00023002"/>
    </source>
</evidence>
<dbReference type="PIRSF" id="PIRSF000103">
    <property type="entry name" value="HIBADH"/>
    <property type="match status" value="1"/>
</dbReference>
<dbReference type="GO" id="GO:0016491">
    <property type="term" value="F:oxidoreductase activity"/>
    <property type="evidence" value="ECO:0007669"/>
    <property type="project" value="UniProtKB-KW"/>
</dbReference>
<name>A0A4Q2IWJ1_9SPHN</name>
<dbReference type="InterPro" id="IPR015815">
    <property type="entry name" value="HIBADH-related"/>
</dbReference>
<dbReference type="OrthoDB" id="9812907at2"/>
<dbReference type="SUPFAM" id="SSF48179">
    <property type="entry name" value="6-phosphogluconate dehydrogenase C-terminal domain-like"/>
    <property type="match status" value="1"/>
</dbReference>
<dbReference type="Pfam" id="PF14833">
    <property type="entry name" value="NAD_binding_11"/>
    <property type="match status" value="1"/>
</dbReference>
<dbReference type="PANTHER" id="PTHR43060:SF15">
    <property type="entry name" value="3-HYDROXYISOBUTYRATE DEHYDROGENASE-LIKE 1, MITOCHONDRIAL-RELATED"/>
    <property type="match status" value="1"/>
</dbReference>
<gene>
    <name evidence="5" type="ORF">EO081_04810</name>
</gene>
<feature type="domain" description="6-phosphogluconate dehydrogenase NADP-binding" evidence="3">
    <location>
        <begin position="2"/>
        <end position="162"/>
    </location>
</feature>